<dbReference type="Proteomes" id="UP001652640">
    <property type="component" value="Chromosome 11"/>
</dbReference>
<feature type="region of interest" description="Disordered" evidence="1">
    <location>
        <begin position="156"/>
        <end position="187"/>
    </location>
</feature>
<feature type="compositionally biased region" description="Low complexity" evidence="1">
    <location>
        <begin position="34"/>
        <end position="44"/>
    </location>
</feature>
<proteinExistence type="predicted"/>
<reference evidence="3" key="2">
    <citation type="submission" date="2025-08" db="UniProtKB">
        <authorList>
            <consortium name="RefSeq"/>
        </authorList>
    </citation>
    <scope>IDENTIFICATION</scope>
    <source>
        <tissue evidence="3">Tongue muscle</tissue>
    </source>
</reference>
<organism evidence="2 3">
    <name type="scientific">Odocoileus virginianus</name>
    <name type="common">White-tailed deer</name>
    <dbReference type="NCBI Taxonomy" id="9874"/>
    <lineage>
        <taxon>Eukaryota</taxon>
        <taxon>Metazoa</taxon>
        <taxon>Chordata</taxon>
        <taxon>Craniata</taxon>
        <taxon>Vertebrata</taxon>
        <taxon>Euteleostomi</taxon>
        <taxon>Mammalia</taxon>
        <taxon>Eutheria</taxon>
        <taxon>Laurasiatheria</taxon>
        <taxon>Artiodactyla</taxon>
        <taxon>Ruminantia</taxon>
        <taxon>Pecora</taxon>
        <taxon>Cervidae</taxon>
        <taxon>Odocoileinae</taxon>
        <taxon>Odocoileus</taxon>
    </lineage>
</organism>
<sequence>MKGHGSGRRGNNWMRRARNGPGPREGDHRPDYSRAPPAQPAARRCSVTSAALRRVLTPAPVTPTPHSANHGCGGRGCQRGGPCLGAKVIPGPESADAAPRRFLSIKAPKSPYPEPQLPNRKRIRRLQGGDRGGPASSGDVHVPTLIWSLFAASLPPKKKKTSRPGSSRGATAARTPPVPRAPGRAEAALTHREEWARLSRCPQGRPAAPAFVYLLCLPRALAAAAAARPLGSRTGTPSAAGEGALAGSALGPARPRAAPRLGAAKPSPPPPLPLPSPCSRPLPSRPPTSPFPPAQLSLGTSSCRPRTSPRGPGFAALPSAALGSRRRSARSPSAPAPPVRQLLALLLGSSSAHLPPGTDFSTF</sequence>
<accession>A0ABM4IPU6</accession>
<evidence type="ECO:0000256" key="1">
    <source>
        <dbReference type="SAM" id="MobiDB-lite"/>
    </source>
</evidence>
<reference evidence="2" key="1">
    <citation type="journal article" date="2022" name="J. Hered.">
        <title>A De Novo Chromosome-Level Genome Assembly of the White-Tailed Deer, Odocoileus Virginianus.</title>
        <authorList>
            <person name="London E.W."/>
            <person name="Roca A.L."/>
            <person name="Novakofski J.E."/>
            <person name="Mateus-Pinilla N.E."/>
        </authorList>
    </citation>
    <scope>NUCLEOTIDE SEQUENCE [LARGE SCALE GENOMIC DNA]</scope>
</reference>
<protein>
    <submittedName>
        <fullName evidence="3">Transcription initiation factor TFIID subunit 4-like</fullName>
    </submittedName>
</protein>
<dbReference type="GeneID" id="139037349"/>
<keyword evidence="2" id="KW-1185">Reference proteome</keyword>
<feature type="region of interest" description="Disordered" evidence="1">
    <location>
        <begin position="106"/>
        <end position="139"/>
    </location>
</feature>
<evidence type="ECO:0000313" key="3">
    <source>
        <dbReference type="RefSeq" id="XP_070329846.1"/>
    </source>
</evidence>
<evidence type="ECO:0000313" key="2">
    <source>
        <dbReference type="Proteomes" id="UP001652640"/>
    </source>
</evidence>
<feature type="compositionally biased region" description="Low complexity" evidence="1">
    <location>
        <begin position="237"/>
        <end position="264"/>
    </location>
</feature>
<gene>
    <name evidence="3" type="primary">LOC139037349</name>
</gene>
<dbReference type="RefSeq" id="XP_070329846.1">
    <property type="nucleotide sequence ID" value="XM_070473745.1"/>
</dbReference>
<name>A0ABM4IPU6_ODOVR</name>
<feature type="region of interest" description="Disordered" evidence="1">
    <location>
        <begin position="1"/>
        <end position="74"/>
    </location>
</feature>
<feature type="compositionally biased region" description="Pro residues" evidence="1">
    <location>
        <begin position="266"/>
        <end position="293"/>
    </location>
</feature>
<feature type="region of interest" description="Disordered" evidence="1">
    <location>
        <begin position="230"/>
        <end position="337"/>
    </location>
</feature>
<feature type="compositionally biased region" description="Low complexity" evidence="1">
    <location>
        <begin position="168"/>
        <end position="185"/>
    </location>
</feature>